<sequence>MRLLKTDNLQFEECHDGRTLAYAILSHRWREPELSYQDMCRIIEHGIDPHGPKIPSYRKIMSCRDQAQRNGLKYIWVDTCCIDKASSAELQKAINSMGQWYAESAICYAYLDDVDLSSVPQGPPGRFQHEVYKALHSSEWFTRGWTLQEATAGPLS</sequence>
<reference evidence="2" key="1">
    <citation type="journal article" date="2021" name="Nat. Commun.">
        <title>Genetic determinants of endophytism in the Arabidopsis root mycobiome.</title>
        <authorList>
            <person name="Mesny F."/>
            <person name="Miyauchi S."/>
            <person name="Thiergart T."/>
            <person name="Pickel B."/>
            <person name="Atanasova L."/>
            <person name="Karlsson M."/>
            <person name="Huettel B."/>
            <person name="Barry K.W."/>
            <person name="Haridas S."/>
            <person name="Chen C."/>
            <person name="Bauer D."/>
            <person name="Andreopoulos W."/>
            <person name="Pangilinan J."/>
            <person name="LaButti K."/>
            <person name="Riley R."/>
            <person name="Lipzen A."/>
            <person name="Clum A."/>
            <person name="Drula E."/>
            <person name="Henrissat B."/>
            <person name="Kohler A."/>
            <person name="Grigoriev I.V."/>
            <person name="Martin F.M."/>
            <person name="Hacquard S."/>
        </authorList>
    </citation>
    <scope>NUCLEOTIDE SEQUENCE</scope>
    <source>
        <strain evidence="2">MPI-CAGE-CH-0230</strain>
    </source>
</reference>
<dbReference type="EMBL" id="JAGTJQ010000014">
    <property type="protein sequence ID" value="KAH7012762.1"/>
    <property type="molecule type" value="Genomic_DNA"/>
</dbReference>
<dbReference type="PANTHER" id="PTHR10622:SF10">
    <property type="entry name" value="HET DOMAIN-CONTAINING PROTEIN"/>
    <property type="match status" value="1"/>
</dbReference>
<dbReference type="Pfam" id="PF06985">
    <property type="entry name" value="HET"/>
    <property type="match status" value="1"/>
</dbReference>
<dbReference type="RefSeq" id="XP_046005027.1">
    <property type="nucleotide sequence ID" value="XM_046150947.1"/>
</dbReference>
<accession>A0A9P8XRD3</accession>
<gene>
    <name evidence="2" type="ORF">B0I36DRAFT_256524</name>
</gene>
<comment type="caution">
    <text evidence="2">The sequence shown here is derived from an EMBL/GenBank/DDBJ whole genome shotgun (WGS) entry which is preliminary data.</text>
</comment>
<evidence type="ECO:0000313" key="2">
    <source>
        <dbReference type="EMBL" id="KAH7012762.1"/>
    </source>
</evidence>
<dbReference type="InterPro" id="IPR010730">
    <property type="entry name" value="HET"/>
</dbReference>
<organism evidence="2 3">
    <name type="scientific">Microdochium trichocladiopsis</name>
    <dbReference type="NCBI Taxonomy" id="1682393"/>
    <lineage>
        <taxon>Eukaryota</taxon>
        <taxon>Fungi</taxon>
        <taxon>Dikarya</taxon>
        <taxon>Ascomycota</taxon>
        <taxon>Pezizomycotina</taxon>
        <taxon>Sordariomycetes</taxon>
        <taxon>Xylariomycetidae</taxon>
        <taxon>Xylariales</taxon>
        <taxon>Microdochiaceae</taxon>
        <taxon>Microdochium</taxon>
    </lineage>
</organism>
<dbReference type="PANTHER" id="PTHR10622">
    <property type="entry name" value="HET DOMAIN-CONTAINING PROTEIN"/>
    <property type="match status" value="1"/>
</dbReference>
<evidence type="ECO:0000313" key="3">
    <source>
        <dbReference type="Proteomes" id="UP000756346"/>
    </source>
</evidence>
<dbReference type="OrthoDB" id="20872at2759"/>
<name>A0A9P8XRD3_9PEZI</name>
<feature type="domain" description="Heterokaryon incompatibility" evidence="1">
    <location>
        <begin position="22"/>
        <end position="116"/>
    </location>
</feature>
<evidence type="ECO:0000259" key="1">
    <source>
        <dbReference type="Pfam" id="PF06985"/>
    </source>
</evidence>
<dbReference type="GeneID" id="70180493"/>
<dbReference type="AlphaFoldDB" id="A0A9P8XRD3"/>
<dbReference type="Proteomes" id="UP000756346">
    <property type="component" value="Unassembled WGS sequence"/>
</dbReference>
<proteinExistence type="predicted"/>
<keyword evidence="3" id="KW-1185">Reference proteome</keyword>
<protein>
    <submittedName>
        <fullName evidence="2">Heterokaryon incompatibility</fullName>
    </submittedName>
</protein>